<gene>
    <name evidence="2" type="ORF">G3446_10615</name>
</gene>
<dbReference type="Proteomes" id="UP000483379">
    <property type="component" value="Unassembled WGS sequence"/>
</dbReference>
<feature type="region of interest" description="Disordered" evidence="1">
    <location>
        <begin position="275"/>
        <end position="336"/>
    </location>
</feature>
<dbReference type="InterPro" id="IPR021496">
    <property type="entry name" value="DUF3150"/>
</dbReference>
<organism evidence="2 3">
    <name type="scientific">Thiorhodococcus minor</name>
    <dbReference type="NCBI Taxonomy" id="57489"/>
    <lineage>
        <taxon>Bacteria</taxon>
        <taxon>Pseudomonadati</taxon>
        <taxon>Pseudomonadota</taxon>
        <taxon>Gammaproteobacteria</taxon>
        <taxon>Chromatiales</taxon>
        <taxon>Chromatiaceae</taxon>
        <taxon>Thiorhodococcus</taxon>
    </lineage>
</organism>
<dbReference type="Pfam" id="PF11348">
    <property type="entry name" value="DUF3150"/>
    <property type="match status" value="1"/>
</dbReference>
<evidence type="ECO:0000256" key="1">
    <source>
        <dbReference type="SAM" id="MobiDB-lite"/>
    </source>
</evidence>
<reference evidence="2 3" key="1">
    <citation type="submission" date="2020-02" db="EMBL/GenBank/DDBJ databases">
        <title>Genome sequences of Thiorhodococcus mannitoliphagus and Thiorhodococcus minor, purple sulfur photosynthetic bacteria in the gammaproteobacterial family, Chromatiaceae.</title>
        <authorList>
            <person name="Aviles F.A."/>
            <person name="Meyer T.E."/>
            <person name="Kyndt J.A."/>
        </authorList>
    </citation>
    <scope>NUCLEOTIDE SEQUENCE [LARGE SCALE GENOMIC DNA]</scope>
    <source>
        <strain evidence="2 3">DSM 11518</strain>
    </source>
</reference>
<comment type="caution">
    <text evidence="2">The sequence shown here is derived from an EMBL/GenBank/DDBJ whole genome shotgun (WGS) entry which is preliminary data.</text>
</comment>
<sequence length="347" mass="37868">MTTTLDDTLITLTERLSLIVLTASIWSGRKKLRADDLGLNAGDIPSAELVSLGSKRLCNPDALRVFHTLKGQAERACLKVGTRFLGGYLVPNDQVDGLSGVLDGLKREFECEVASFLAEYDREIADWIGRHPAWERQLRAAVDPAEAIGKRFAFRYRPLVIQPAKGHRETLAEDVAEIGHTLFHEVAQIAVSLEKSLVGKDSMTQRALGTFRRIQEKLAVLSFVDARIGPILALVEGFLSRVPRRGPISGALFQEGFGLWLLLCDEERLSRHGAGRLAGDVDPDADPSDTEADAGPEPTARLDVNDDPDLSAERHEDADAVASRGPSGPQDVAIPNLTEDVPIDCFF</sequence>
<feature type="compositionally biased region" description="Acidic residues" evidence="1">
    <location>
        <begin position="281"/>
        <end position="294"/>
    </location>
</feature>
<protein>
    <submittedName>
        <fullName evidence="2">DUF3150 domain-containing protein</fullName>
    </submittedName>
</protein>
<dbReference type="AlphaFoldDB" id="A0A6M0K152"/>
<evidence type="ECO:0000313" key="3">
    <source>
        <dbReference type="Proteomes" id="UP000483379"/>
    </source>
</evidence>
<dbReference type="RefSeq" id="WP_164452809.1">
    <property type="nucleotide sequence ID" value="NZ_JAAIJQ010000026.1"/>
</dbReference>
<proteinExistence type="predicted"/>
<evidence type="ECO:0000313" key="2">
    <source>
        <dbReference type="EMBL" id="NEV62337.1"/>
    </source>
</evidence>
<dbReference type="EMBL" id="JAAIJQ010000026">
    <property type="protein sequence ID" value="NEV62337.1"/>
    <property type="molecule type" value="Genomic_DNA"/>
</dbReference>
<accession>A0A6M0K152</accession>
<keyword evidence="3" id="KW-1185">Reference proteome</keyword>
<name>A0A6M0K152_9GAMM</name>